<dbReference type="EMBL" id="JBICCN010000025">
    <property type="protein sequence ID" value="KAL3102400.1"/>
    <property type="molecule type" value="Genomic_DNA"/>
</dbReference>
<sequence>MNIYSAQTYYNNTSPAEVKKAIQMELDFVHRLLLGIQNDNLWAIEARRIQNLQKSMESMENWQNKSHLTVIIDEKSEQQNKNENLLAIEAMRNQIMKKSMESMENWQNKSHLTVIIDEKSEQQNKTNKNYHVQGRPKRQMANCKICGRQSQYSFYGVRSCEGCKQFFRRVVTKQILFTCPRRNGIGNMVKCRGCRLDKCLVAGMDPTLINVPQSDKFKQFLANLEKRKRSTMLMQKW</sequence>
<evidence type="ECO:0000256" key="2">
    <source>
        <dbReference type="ARBA" id="ARBA00022771"/>
    </source>
</evidence>
<dbReference type="GO" id="GO:0008270">
    <property type="term" value="F:zinc ion binding"/>
    <property type="evidence" value="ECO:0007669"/>
    <property type="project" value="UniProtKB-KW"/>
</dbReference>
<name>A0ABD2KID3_HETSC</name>
<dbReference type="PRINTS" id="PR00047">
    <property type="entry name" value="STROIDFINGER"/>
</dbReference>
<protein>
    <recommendedName>
        <fullName evidence="9">Nuclear receptor domain-containing protein</fullName>
    </recommendedName>
</protein>
<proteinExistence type="predicted"/>
<evidence type="ECO:0000256" key="5">
    <source>
        <dbReference type="ARBA" id="ARBA00023125"/>
    </source>
</evidence>
<evidence type="ECO:0000256" key="4">
    <source>
        <dbReference type="ARBA" id="ARBA00023015"/>
    </source>
</evidence>
<keyword evidence="11" id="KW-1185">Reference proteome</keyword>
<dbReference type="PROSITE" id="PS51030">
    <property type="entry name" value="NUCLEAR_REC_DBD_2"/>
    <property type="match status" value="1"/>
</dbReference>
<gene>
    <name evidence="10" type="ORF">niasHS_000245</name>
</gene>
<evidence type="ECO:0000256" key="7">
    <source>
        <dbReference type="ARBA" id="ARBA00023170"/>
    </source>
</evidence>
<evidence type="ECO:0000313" key="11">
    <source>
        <dbReference type="Proteomes" id="UP001620645"/>
    </source>
</evidence>
<dbReference type="AlphaFoldDB" id="A0ABD2KID3"/>
<comment type="caution">
    <text evidence="10">The sequence shown here is derived from an EMBL/GenBank/DDBJ whole genome shotgun (WGS) entry which is preliminary data.</text>
</comment>
<evidence type="ECO:0000256" key="1">
    <source>
        <dbReference type="ARBA" id="ARBA00022723"/>
    </source>
</evidence>
<evidence type="ECO:0000256" key="3">
    <source>
        <dbReference type="ARBA" id="ARBA00022833"/>
    </source>
</evidence>
<dbReference type="PANTHER" id="PTHR47630:SF5">
    <property type="entry name" value="NR LBD DOMAIN-CONTAINING PROTEIN"/>
    <property type="match status" value="1"/>
</dbReference>
<keyword evidence="2" id="KW-0863">Zinc-finger</keyword>
<feature type="domain" description="Nuclear receptor" evidence="9">
    <location>
        <begin position="140"/>
        <end position="211"/>
    </location>
</feature>
<keyword evidence="8" id="KW-0539">Nucleus</keyword>
<keyword evidence="5" id="KW-0238">DNA-binding</keyword>
<dbReference type="SUPFAM" id="SSF57716">
    <property type="entry name" value="Glucocorticoid receptor-like (DNA-binding domain)"/>
    <property type="match status" value="1"/>
</dbReference>
<dbReference type="Pfam" id="PF00105">
    <property type="entry name" value="zf-C4"/>
    <property type="match status" value="1"/>
</dbReference>
<keyword evidence="4" id="KW-0805">Transcription regulation</keyword>
<dbReference type="SMART" id="SM00399">
    <property type="entry name" value="ZnF_C4"/>
    <property type="match status" value="1"/>
</dbReference>
<reference evidence="10 11" key="1">
    <citation type="submission" date="2024-10" db="EMBL/GenBank/DDBJ databases">
        <authorList>
            <person name="Kim D."/>
        </authorList>
    </citation>
    <scope>NUCLEOTIDE SEQUENCE [LARGE SCALE GENOMIC DNA]</scope>
    <source>
        <strain evidence="10">Taebaek</strain>
    </source>
</reference>
<evidence type="ECO:0000256" key="8">
    <source>
        <dbReference type="ARBA" id="ARBA00023242"/>
    </source>
</evidence>
<evidence type="ECO:0000256" key="6">
    <source>
        <dbReference type="ARBA" id="ARBA00023163"/>
    </source>
</evidence>
<dbReference type="PANTHER" id="PTHR47630">
    <property type="entry name" value="NUCLEAR HORMONE RECEPTOR FAMILY-RELATED-RELATED"/>
    <property type="match status" value="1"/>
</dbReference>
<keyword evidence="7" id="KW-0675">Receptor</keyword>
<dbReference type="InterPro" id="IPR052499">
    <property type="entry name" value="C.elegans_NHRs"/>
</dbReference>
<dbReference type="InterPro" id="IPR013088">
    <property type="entry name" value="Znf_NHR/GATA"/>
</dbReference>
<dbReference type="InterPro" id="IPR001628">
    <property type="entry name" value="Znf_hrmn_rcpt"/>
</dbReference>
<keyword evidence="6" id="KW-0804">Transcription</keyword>
<dbReference type="GO" id="GO:0003677">
    <property type="term" value="F:DNA binding"/>
    <property type="evidence" value="ECO:0007669"/>
    <property type="project" value="UniProtKB-KW"/>
</dbReference>
<evidence type="ECO:0000313" key="10">
    <source>
        <dbReference type="EMBL" id="KAL3102400.1"/>
    </source>
</evidence>
<organism evidence="10 11">
    <name type="scientific">Heterodera schachtii</name>
    <name type="common">Sugarbeet cyst nematode worm</name>
    <name type="synonym">Tylenchus schachtii</name>
    <dbReference type="NCBI Taxonomy" id="97005"/>
    <lineage>
        <taxon>Eukaryota</taxon>
        <taxon>Metazoa</taxon>
        <taxon>Ecdysozoa</taxon>
        <taxon>Nematoda</taxon>
        <taxon>Chromadorea</taxon>
        <taxon>Rhabditida</taxon>
        <taxon>Tylenchina</taxon>
        <taxon>Tylenchomorpha</taxon>
        <taxon>Tylenchoidea</taxon>
        <taxon>Heteroderidae</taxon>
        <taxon>Heteroderinae</taxon>
        <taxon>Heterodera</taxon>
    </lineage>
</organism>
<keyword evidence="1" id="KW-0479">Metal-binding</keyword>
<accession>A0ABD2KID3</accession>
<dbReference type="Proteomes" id="UP001620645">
    <property type="component" value="Unassembled WGS sequence"/>
</dbReference>
<dbReference type="Gene3D" id="3.30.50.10">
    <property type="entry name" value="Erythroid Transcription Factor GATA-1, subunit A"/>
    <property type="match status" value="1"/>
</dbReference>
<keyword evidence="3" id="KW-0862">Zinc</keyword>
<evidence type="ECO:0000259" key="9">
    <source>
        <dbReference type="PROSITE" id="PS51030"/>
    </source>
</evidence>